<dbReference type="Pfam" id="PF17900">
    <property type="entry name" value="Peptidase_M1_N"/>
    <property type="match status" value="1"/>
</dbReference>
<name>A0A6G7ZL85_9SPHN</name>
<feature type="domain" description="Peptidase M1 alanyl aminopeptidase Ig-like fold" evidence="16">
    <location>
        <begin position="454"/>
        <end position="547"/>
    </location>
</feature>
<dbReference type="GO" id="GO:0008270">
    <property type="term" value="F:zinc ion binding"/>
    <property type="evidence" value="ECO:0007669"/>
    <property type="project" value="InterPro"/>
</dbReference>
<evidence type="ECO:0000259" key="16">
    <source>
        <dbReference type="Pfam" id="PF11940"/>
    </source>
</evidence>
<keyword evidence="9 19" id="KW-0378">Hydrolase</keyword>
<dbReference type="Gene3D" id="3.30.2010.30">
    <property type="match status" value="1"/>
</dbReference>
<dbReference type="SUPFAM" id="SSF55486">
    <property type="entry name" value="Metalloproteases ('zincins'), catalytic domain"/>
    <property type="match status" value="1"/>
</dbReference>
<dbReference type="Pfam" id="PF11940">
    <property type="entry name" value="DUF3458"/>
    <property type="match status" value="1"/>
</dbReference>
<evidence type="ECO:0000313" key="19">
    <source>
        <dbReference type="EMBL" id="QIL01757.1"/>
    </source>
</evidence>
<dbReference type="Pfam" id="PF17432">
    <property type="entry name" value="DUF3458_C"/>
    <property type="match status" value="1"/>
</dbReference>
<keyword evidence="7" id="KW-0645">Protease</keyword>
<dbReference type="EMBL" id="CP049871">
    <property type="protein sequence ID" value="QIL01757.1"/>
    <property type="molecule type" value="Genomic_DNA"/>
</dbReference>
<evidence type="ECO:0000256" key="13">
    <source>
        <dbReference type="NCBIfam" id="TIGR02414"/>
    </source>
</evidence>
<dbReference type="EC" id="3.4.11.2" evidence="4 13"/>
<dbReference type="InterPro" id="IPR027268">
    <property type="entry name" value="Peptidase_M4/M1_CTD_sf"/>
</dbReference>
<evidence type="ECO:0000256" key="10">
    <source>
        <dbReference type="ARBA" id="ARBA00022833"/>
    </source>
</evidence>
<organism evidence="19 20">
    <name type="scientific">Sphingomonas sinipercae</name>
    <dbReference type="NCBI Taxonomy" id="2714944"/>
    <lineage>
        <taxon>Bacteria</taxon>
        <taxon>Pseudomonadati</taxon>
        <taxon>Pseudomonadota</taxon>
        <taxon>Alphaproteobacteria</taxon>
        <taxon>Sphingomonadales</taxon>
        <taxon>Sphingomonadaceae</taxon>
        <taxon>Sphingomonas</taxon>
    </lineage>
</organism>
<dbReference type="InterPro" id="IPR012779">
    <property type="entry name" value="Peptidase_M1_pepN"/>
</dbReference>
<keyword evidence="10" id="KW-0862">Zinc</keyword>
<keyword evidence="8" id="KW-0479">Metal-binding</keyword>
<dbReference type="KEGG" id="ssin:G7078_02450"/>
<dbReference type="InterPro" id="IPR038438">
    <property type="entry name" value="PepN_Ig-like_sf"/>
</dbReference>
<dbReference type="PRINTS" id="PR00756">
    <property type="entry name" value="ALADIPTASE"/>
</dbReference>
<dbReference type="InterPro" id="IPR045357">
    <property type="entry name" value="Aminopeptidase_N-like_N"/>
</dbReference>
<dbReference type="FunFam" id="2.60.40.1730:FF:000005">
    <property type="entry name" value="Aminopeptidase N"/>
    <property type="match status" value="1"/>
</dbReference>
<evidence type="ECO:0000256" key="11">
    <source>
        <dbReference type="ARBA" id="ARBA00023049"/>
    </source>
</evidence>
<dbReference type="InterPro" id="IPR037144">
    <property type="entry name" value="Peptidase_M1_pepN_C_sf"/>
</dbReference>
<dbReference type="Pfam" id="PF01433">
    <property type="entry name" value="Peptidase_M1"/>
    <property type="match status" value="1"/>
</dbReference>
<evidence type="ECO:0000256" key="2">
    <source>
        <dbReference type="ARBA" id="ARBA00001947"/>
    </source>
</evidence>
<proteinExistence type="inferred from homology"/>
<dbReference type="InterPro" id="IPR042097">
    <property type="entry name" value="Aminopeptidase_N-like_N_sf"/>
</dbReference>
<evidence type="ECO:0000256" key="6">
    <source>
        <dbReference type="ARBA" id="ARBA00022438"/>
    </source>
</evidence>
<gene>
    <name evidence="19" type="primary">pepN</name>
    <name evidence="19" type="ORF">G7078_02450</name>
</gene>
<dbReference type="InterPro" id="IPR024601">
    <property type="entry name" value="Peptidase_M1_pepN_C"/>
</dbReference>
<dbReference type="PANTHER" id="PTHR46322">
    <property type="entry name" value="PUROMYCIN-SENSITIVE AMINOPEPTIDASE"/>
    <property type="match status" value="1"/>
</dbReference>
<comment type="function">
    <text evidence="12">Aminopeptidase N is involved in the degradation of intracellular peptides generated by protein breakdown during normal growth as well as in response to nutrient starvation.</text>
</comment>
<evidence type="ECO:0000259" key="18">
    <source>
        <dbReference type="Pfam" id="PF17900"/>
    </source>
</evidence>
<dbReference type="PANTHER" id="PTHR46322:SF1">
    <property type="entry name" value="PUROMYCIN-SENSITIVE AMINOPEPTIDASE"/>
    <property type="match status" value="1"/>
</dbReference>
<comment type="cofactor">
    <cofactor evidence="2">
        <name>Zn(2+)</name>
        <dbReference type="ChEBI" id="CHEBI:29105"/>
    </cofactor>
</comment>
<dbReference type="AlphaFoldDB" id="A0A6G7ZL85"/>
<evidence type="ECO:0000259" key="17">
    <source>
        <dbReference type="Pfam" id="PF17432"/>
    </source>
</evidence>
<dbReference type="Gene3D" id="2.60.40.1730">
    <property type="entry name" value="tricorn interacting facor f3 domain"/>
    <property type="match status" value="1"/>
</dbReference>
<comment type="similarity">
    <text evidence="3">Belongs to the peptidase M1 family.</text>
</comment>
<evidence type="ECO:0000256" key="5">
    <source>
        <dbReference type="ARBA" id="ARBA00015611"/>
    </source>
</evidence>
<dbReference type="InterPro" id="IPR014782">
    <property type="entry name" value="Peptidase_M1_dom"/>
</dbReference>
<dbReference type="Gene3D" id="1.25.50.10">
    <property type="entry name" value="Peptidase M1, alanyl aminopeptidase, C-terminal domain"/>
    <property type="match status" value="1"/>
</dbReference>
<dbReference type="GO" id="GO:0008237">
    <property type="term" value="F:metallopeptidase activity"/>
    <property type="evidence" value="ECO:0007669"/>
    <property type="project" value="UniProtKB-UniRule"/>
</dbReference>
<feature type="domain" description="Peptidase M1 membrane alanine aminopeptidase" evidence="15">
    <location>
        <begin position="236"/>
        <end position="446"/>
    </location>
</feature>
<feature type="domain" description="Aminopeptidase N-like N-terminal" evidence="18">
    <location>
        <begin position="75"/>
        <end position="196"/>
    </location>
</feature>
<dbReference type="NCBIfam" id="TIGR02414">
    <property type="entry name" value="pepN_proteo"/>
    <property type="match status" value="1"/>
</dbReference>
<protein>
    <recommendedName>
        <fullName evidence="5 13">Aminopeptidase N</fullName>
        <ecNumber evidence="4 13">3.4.11.2</ecNumber>
    </recommendedName>
</protein>
<evidence type="ECO:0000256" key="7">
    <source>
        <dbReference type="ARBA" id="ARBA00022670"/>
    </source>
</evidence>
<accession>A0A6G7ZL85</accession>
<dbReference type="GO" id="GO:0006508">
    <property type="term" value="P:proteolysis"/>
    <property type="evidence" value="ECO:0007669"/>
    <property type="project" value="UniProtKB-UniRule"/>
</dbReference>
<feature type="region of interest" description="Disordered" evidence="14">
    <location>
        <begin position="1"/>
        <end position="21"/>
    </location>
</feature>
<dbReference type="Gene3D" id="1.10.390.10">
    <property type="entry name" value="Neutral Protease Domain 2"/>
    <property type="match status" value="1"/>
</dbReference>
<evidence type="ECO:0000256" key="4">
    <source>
        <dbReference type="ARBA" id="ARBA00012564"/>
    </source>
</evidence>
<dbReference type="Gene3D" id="2.60.40.1840">
    <property type="match status" value="1"/>
</dbReference>
<dbReference type="CDD" id="cd09600">
    <property type="entry name" value="M1_APN"/>
    <property type="match status" value="1"/>
</dbReference>
<keyword evidence="6 19" id="KW-0031">Aminopeptidase</keyword>
<dbReference type="InterPro" id="IPR001930">
    <property type="entry name" value="Peptidase_M1"/>
</dbReference>
<reference evidence="19 20" key="1">
    <citation type="submission" date="2020-03" db="EMBL/GenBank/DDBJ databases">
        <title>Sphingomonas sp. nov., isolated from fish.</title>
        <authorList>
            <person name="Hyun D.-W."/>
            <person name="Bae J.-W."/>
        </authorList>
    </citation>
    <scope>NUCLEOTIDE SEQUENCE [LARGE SCALE GENOMIC DNA]</scope>
    <source>
        <strain evidence="19 20">HDW15C</strain>
    </source>
</reference>
<evidence type="ECO:0000256" key="1">
    <source>
        <dbReference type="ARBA" id="ARBA00000098"/>
    </source>
</evidence>
<evidence type="ECO:0000256" key="14">
    <source>
        <dbReference type="SAM" id="MobiDB-lite"/>
    </source>
</evidence>
<dbReference type="GO" id="GO:0016285">
    <property type="term" value="F:alanyl aminopeptidase activity"/>
    <property type="evidence" value="ECO:0007669"/>
    <property type="project" value="UniProtKB-EC"/>
</dbReference>
<keyword evidence="20" id="KW-1185">Reference proteome</keyword>
<sequence length="868" mass="95928">MADVRMTAENPQNPTHQEIRRLDYRPPDWLVPEVELDFDLDPESTTVRARLHVRRNGDHDRPLRLDGDGLTPVTVKVDGMDAQWQLDGAALVVVVPAGEAVVETEVRIDPAANTQLMGLYASGGMLCTQCEAEGFRRITFFPDRPDVLSKYRVRMAADRQRFPVLLTNGNPLRSGEAEGGRHWAEWEDPFLKPCYLFALVAGDLKANSDSFTTMSGRKVALNIWVREADLPRTAHAMAALKASMRWDEEVYGREYDLDLFNIVAVSDFNMGAMENKGLNIFNTAYILADPDTATDADFDNIARVVAHEYFHNWSGNRVTCRDWFQLSLKEGFTVFRDQGFSADMGSAAVQRIDDVKVLRAAQFPEDQGPLAHPVRPDGYLEISNFYTATIYNKGAELIRMLRTVLGADKFRAGTDLYFERHDGEVATCDDFVRALEDASGVDLSAFKIWYGQAGTPLVGARLDHDLASGRATLHLTQTVKPTPGQPVKAPMPIPLRTALIGADSGAQIGEEQLIIFDRPEQSIAFDDVRERPLLSINRGFSAPVVMAVDRDGDALERLAQSDTDPFARYEAMQELMLQLLIAGSRGEPTDSAPLIRAMAETLKSNSLDPALKADAIMLPTEAVIGDRMEQVDPDAIHAARESLRADLAIALRTDLLALHAASAPGGSDLSPEAKGARKLRNGALSYLAAADSADGARRAKQQFDSADNMTARQGALAVLVSLDSEEREQALGSFYTRFEAEPLVIDKWFALQAMAQRPETLDDVERLARHPAFTIANPNRLRALVGTFSANQWAFHAAGGRGYRFLADMILAVDKLNPQMAARFIPQLGRWRRFDEQRQALMRAQLERIVGTPGLSKDAFEQASKSLG</sequence>
<evidence type="ECO:0000256" key="3">
    <source>
        <dbReference type="ARBA" id="ARBA00010136"/>
    </source>
</evidence>
<evidence type="ECO:0000256" key="9">
    <source>
        <dbReference type="ARBA" id="ARBA00022801"/>
    </source>
</evidence>
<dbReference type="SUPFAM" id="SSF63737">
    <property type="entry name" value="Leukotriene A4 hydrolase N-terminal domain"/>
    <property type="match status" value="1"/>
</dbReference>
<comment type="catalytic activity">
    <reaction evidence="1">
        <text>Release of an N-terminal amino acid, Xaa-|-Yaa- from a peptide, amide or arylamide. Xaa is preferably Ala, but may be most amino acids including Pro (slow action). When a terminal hydrophobic residue is followed by a prolyl residue, the two may be released as an intact Xaa-Pro dipeptide.</text>
        <dbReference type="EC" id="3.4.11.2"/>
    </reaction>
</comment>
<dbReference type="InterPro" id="IPR035414">
    <property type="entry name" value="Peptidase_M1_pepN_Ig-like"/>
</dbReference>
<evidence type="ECO:0000256" key="8">
    <source>
        <dbReference type="ARBA" id="ARBA00022723"/>
    </source>
</evidence>
<dbReference type="RefSeq" id="WP_166092637.1">
    <property type="nucleotide sequence ID" value="NZ_CP049871.1"/>
</dbReference>
<dbReference type="Proteomes" id="UP000502502">
    <property type="component" value="Chromosome"/>
</dbReference>
<evidence type="ECO:0000256" key="12">
    <source>
        <dbReference type="ARBA" id="ARBA00059739"/>
    </source>
</evidence>
<evidence type="ECO:0000259" key="15">
    <source>
        <dbReference type="Pfam" id="PF01433"/>
    </source>
</evidence>
<keyword evidence="11" id="KW-0482">Metalloprotease</keyword>
<feature type="domain" description="Peptidase M1 alanyl aminopeptidase C-terminal" evidence="17">
    <location>
        <begin position="555"/>
        <end position="867"/>
    </location>
</feature>
<dbReference type="FunFam" id="3.30.2010.30:FF:000002">
    <property type="entry name" value="Putative aminopeptidase N"/>
    <property type="match status" value="1"/>
</dbReference>
<evidence type="ECO:0000313" key="20">
    <source>
        <dbReference type="Proteomes" id="UP000502502"/>
    </source>
</evidence>